<dbReference type="EMBL" id="JAFBDQ010000004">
    <property type="protein sequence ID" value="MBM7556212.1"/>
    <property type="molecule type" value="Genomic_DNA"/>
</dbReference>
<evidence type="ECO:0000256" key="5">
    <source>
        <dbReference type="ARBA" id="ARBA00023004"/>
    </source>
</evidence>
<dbReference type="PROSITE" id="PS51831">
    <property type="entry name" value="HD"/>
    <property type="match status" value="1"/>
</dbReference>
<keyword evidence="4 8" id="KW-0378">Hydrolase</keyword>
<reference evidence="8" key="1">
    <citation type="submission" date="2021-01" db="EMBL/GenBank/DDBJ databases">
        <title>Genomic Encyclopedia of Type Strains, Phase IV (KMG-IV): sequencing the most valuable type-strain genomes for metagenomic binning, comparative biology and taxonomic classification.</title>
        <authorList>
            <person name="Goeker M."/>
        </authorList>
    </citation>
    <scope>NUCLEOTIDE SEQUENCE</scope>
    <source>
        <strain evidence="8">DSM 23230</strain>
    </source>
</reference>
<dbReference type="PANTHER" id="PTHR35795">
    <property type="entry name" value="SLR1885 PROTEIN"/>
    <property type="match status" value="1"/>
</dbReference>
<keyword evidence="5" id="KW-0408">Iron</keyword>
<dbReference type="PANTHER" id="PTHR35795:SF1">
    <property type="entry name" value="BIS(5'-NUCLEOSYL)-TETRAPHOSPHATASE, SYMMETRICAL"/>
    <property type="match status" value="1"/>
</dbReference>
<dbReference type="CDD" id="cd00077">
    <property type="entry name" value="HDc"/>
    <property type="match status" value="1"/>
</dbReference>
<dbReference type="InterPro" id="IPR005249">
    <property type="entry name" value="YqeK"/>
</dbReference>
<evidence type="ECO:0000259" key="7">
    <source>
        <dbReference type="PROSITE" id="PS51831"/>
    </source>
</evidence>
<evidence type="ECO:0000313" key="8">
    <source>
        <dbReference type="EMBL" id="MBM7556212.1"/>
    </source>
</evidence>
<evidence type="ECO:0000256" key="1">
    <source>
        <dbReference type="ARBA" id="ARBA00012506"/>
    </source>
</evidence>
<evidence type="ECO:0000256" key="4">
    <source>
        <dbReference type="ARBA" id="ARBA00022801"/>
    </source>
</evidence>
<proteinExistence type="predicted"/>
<comment type="catalytic activity">
    <reaction evidence="6">
        <text>P(1),P(4)-bis(5'-adenosyl) tetraphosphate + H2O = 2 ADP + 2 H(+)</text>
        <dbReference type="Rhea" id="RHEA:24252"/>
        <dbReference type="ChEBI" id="CHEBI:15377"/>
        <dbReference type="ChEBI" id="CHEBI:15378"/>
        <dbReference type="ChEBI" id="CHEBI:58141"/>
        <dbReference type="ChEBI" id="CHEBI:456216"/>
        <dbReference type="EC" id="3.6.1.41"/>
    </reaction>
</comment>
<dbReference type="Pfam" id="PF01966">
    <property type="entry name" value="HD"/>
    <property type="match status" value="1"/>
</dbReference>
<dbReference type="RefSeq" id="WP_204700922.1">
    <property type="nucleotide sequence ID" value="NZ_JAFBDQ010000004.1"/>
</dbReference>
<gene>
    <name evidence="8" type="ORF">JOC47_001048</name>
</gene>
<dbReference type="GO" id="GO:0008803">
    <property type="term" value="F:bis(5'-nucleosyl)-tetraphosphatase (symmetrical) activity"/>
    <property type="evidence" value="ECO:0007669"/>
    <property type="project" value="UniProtKB-EC"/>
</dbReference>
<keyword evidence="9" id="KW-1185">Reference proteome</keyword>
<feature type="domain" description="HD" evidence="7">
    <location>
        <begin position="18"/>
        <end position="133"/>
    </location>
</feature>
<keyword evidence="2" id="KW-0479">Metal-binding</keyword>
<dbReference type="InterPro" id="IPR006675">
    <property type="entry name" value="HDIG_dom"/>
</dbReference>
<dbReference type="NCBIfam" id="TIGR00277">
    <property type="entry name" value="HDIG"/>
    <property type="match status" value="1"/>
</dbReference>
<dbReference type="InterPro" id="IPR006674">
    <property type="entry name" value="HD_domain"/>
</dbReference>
<keyword evidence="3" id="KW-0547">Nucleotide-binding</keyword>
<dbReference type="Proteomes" id="UP000774000">
    <property type="component" value="Unassembled WGS sequence"/>
</dbReference>
<organism evidence="8 9">
    <name type="scientific">Halanaerobacter jeridensis</name>
    <dbReference type="NCBI Taxonomy" id="706427"/>
    <lineage>
        <taxon>Bacteria</taxon>
        <taxon>Bacillati</taxon>
        <taxon>Bacillota</taxon>
        <taxon>Clostridia</taxon>
        <taxon>Halanaerobiales</taxon>
        <taxon>Halobacteroidaceae</taxon>
        <taxon>Halanaerobacter</taxon>
    </lineage>
</organism>
<dbReference type="InterPro" id="IPR051094">
    <property type="entry name" value="Diverse_Catalytic_Enzymes"/>
</dbReference>
<accession>A0A938XP52</accession>
<dbReference type="Gene3D" id="1.10.3210.10">
    <property type="entry name" value="Hypothetical protein af1432"/>
    <property type="match status" value="1"/>
</dbReference>
<evidence type="ECO:0000256" key="3">
    <source>
        <dbReference type="ARBA" id="ARBA00022741"/>
    </source>
</evidence>
<dbReference type="NCBIfam" id="TIGR00488">
    <property type="entry name" value="bis(5'-nucleosyl)-tetraphosphatase (symmetrical) YqeK"/>
    <property type="match status" value="1"/>
</dbReference>
<dbReference type="AlphaFoldDB" id="A0A938XP52"/>
<dbReference type="InterPro" id="IPR003607">
    <property type="entry name" value="HD/PDEase_dom"/>
</dbReference>
<dbReference type="GO" id="GO:0046872">
    <property type="term" value="F:metal ion binding"/>
    <property type="evidence" value="ECO:0007669"/>
    <property type="project" value="UniProtKB-KW"/>
</dbReference>
<name>A0A938XP52_9FIRM</name>
<comment type="caution">
    <text evidence="8">The sequence shown here is derived from an EMBL/GenBank/DDBJ whole genome shotgun (WGS) entry which is preliminary data.</text>
</comment>
<sequence length="189" mass="21256">MTEEEAIEKLKGLISEDRLEHVLAVKNEAVRLAKRFGVDVEKARWAGLLHDCAKGLSNNNLLQKAKEFGIVICDVYQDEPALLHAPVGAEIAKREFGIEDEVILKAIKVHTLGSSEMSTLDKVVFLADHIEPNRECETIDLLRKHIKKDTKGRTLNDAVRTACEDTIRYHLDLGETIHPQTIKTRNSLL</sequence>
<evidence type="ECO:0000313" key="9">
    <source>
        <dbReference type="Proteomes" id="UP000774000"/>
    </source>
</evidence>
<evidence type="ECO:0000256" key="2">
    <source>
        <dbReference type="ARBA" id="ARBA00022723"/>
    </source>
</evidence>
<dbReference type="GO" id="GO:0000166">
    <property type="term" value="F:nucleotide binding"/>
    <property type="evidence" value="ECO:0007669"/>
    <property type="project" value="UniProtKB-KW"/>
</dbReference>
<dbReference type="EC" id="3.6.1.41" evidence="1"/>
<protein>
    <recommendedName>
        <fullName evidence="1">bis(5'-nucleosyl)-tetraphosphatase (symmetrical)</fullName>
        <ecNumber evidence="1">3.6.1.41</ecNumber>
    </recommendedName>
</protein>
<evidence type="ECO:0000256" key="6">
    <source>
        <dbReference type="ARBA" id="ARBA00049417"/>
    </source>
</evidence>
<dbReference type="SMART" id="SM00471">
    <property type="entry name" value="HDc"/>
    <property type="match status" value="1"/>
</dbReference>
<dbReference type="SUPFAM" id="SSF109604">
    <property type="entry name" value="HD-domain/PDEase-like"/>
    <property type="match status" value="1"/>
</dbReference>